<keyword evidence="5" id="KW-0028">Amino-acid biosynthesis</keyword>
<evidence type="ECO:0000313" key="12">
    <source>
        <dbReference type="Proteomes" id="UP001164743"/>
    </source>
</evidence>
<evidence type="ECO:0000256" key="6">
    <source>
        <dbReference type="ARBA" id="ARBA00022741"/>
    </source>
</evidence>
<keyword evidence="6" id="KW-0547">Nucleotide-binding</keyword>
<evidence type="ECO:0000256" key="9">
    <source>
        <dbReference type="SAM" id="SignalP"/>
    </source>
</evidence>
<feature type="domain" description="Arginosuccinate synthase C-terminal" evidence="10">
    <location>
        <begin position="159"/>
        <end position="215"/>
    </location>
</feature>
<gene>
    <name evidence="11" type="ORF">PtA15_16A326</name>
</gene>
<dbReference type="InterPro" id="IPR024074">
    <property type="entry name" value="AS_cat/multimer_dom_body"/>
</dbReference>
<dbReference type="Gene3D" id="3.90.1260.10">
    <property type="entry name" value="Argininosuccinate synthetase, chain A, domain 2"/>
    <property type="match status" value="1"/>
</dbReference>
<comment type="pathway">
    <text evidence="1">Amino-acid biosynthesis; L-arginine biosynthesis; L-arginine from L-ornithine and carbamoyl phosphate: step 2/3.</text>
</comment>
<evidence type="ECO:0000256" key="8">
    <source>
        <dbReference type="SAM" id="MobiDB-lite"/>
    </source>
</evidence>
<keyword evidence="9" id="KW-0732">Signal</keyword>
<dbReference type="GeneID" id="77804900"/>
<feature type="chain" id="PRO_5045307562" description="argininosuccinate synthase" evidence="9">
    <location>
        <begin position="22"/>
        <end position="215"/>
    </location>
</feature>
<feature type="compositionally biased region" description="Basic and acidic residues" evidence="8">
    <location>
        <begin position="76"/>
        <end position="88"/>
    </location>
</feature>
<name>A0ABY7D5Q7_9BASI</name>
<evidence type="ECO:0000256" key="3">
    <source>
        <dbReference type="ARBA" id="ARBA00022571"/>
    </source>
</evidence>
<evidence type="ECO:0000256" key="5">
    <source>
        <dbReference type="ARBA" id="ARBA00022605"/>
    </source>
</evidence>
<dbReference type="SUPFAM" id="SSF69864">
    <property type="entry name" value="Argininosuccinate synthetase, C-terminal domain"/>
    <property type="match status" value="1"/>
</dbReference>
<keyword evidence="3" id="KW-0055">Arginine biosynthesis</keyword>
<accession>A0ABY7D5Q7</accession>
<evidence type="ECO:0000256" key="7">
    <source>
        <dbReference type="ARBA" id="ARBA00022840"/>
    </source>
</evidence>
<evidence type="ECO:0000256" key="2">
    <source>
        <dbReference type="ARBA" id="ARBA00012286"/>
    </source>
</evidence>
<keyword evidence="4" id="KW-0436">Ligase</keyword>
<evidence type="ECO:0000259" key="10">
    <source>
        <dbReference type="Pfam" id="PF20979"/>
    </source>
</evidence>
<organism evidence="11 12">
    <name type="scientific">Puccinia triticina</name>
    <dbReference type="NCBI Taxonomy" id="208348"/>
    <lineage>
        <taxon>Eukaryota</taxon>
        <taxon>Fungi</taxon>
        <taxon>Dikarya</taxon>
        <taxon>Basidiomycota</taxon>
        <taxon>Pucciniomycotina</taxon>
        <taxon>Pucciniomycetes</taxon>
        <taxon>Pucciniales</taxon>
        <taxon>Pucciniaceae</taxon>
        <taxon>Puccinia</taxon>
    </lineage>
</organism>
<feature type="region of interest" description="Disordered" evidence="8">
    <location>
        <begin position="26"/>
        <end position="48"/>
    </location>
</feature>
<feature type="compositionally biased region" description="Polar residues" evidence="8">
    <location>
        <begin position="26"/>
        <end position="43"/>
    </location>
</feature>
<dbReference type="InterPro" id="IPR001518">
    <property type="entry name" value="Arginosuc_synth"/>
</dbReference>
<evidence type="ECO:0000313" key="11">
    <source>
        <dbReference type="EMBL" id="WAQ92418.1"/>
    </source>
</evidence>
<dbReference type="PANTHER" id="PTHR11587">
    <property type="entry name" value="ARGININOSUCCINATE SYNTHASE"/>
    <property type="match status" value="1"/>
</dbReference>
<dbReference type="InterPro" id="IPR048268">
    <property type="entry name" value="Arginosuc_syn_C"/>
</dbReference>
<sequence>MGLTKFHWSLLSILWFLRSRSSHPGGSQSCATDSQVDPSSWNTPPRRASWCPNSRQALVNGREPASHLVQGWDPGGARRDSVKGHVDAPEGSLGRQCGWPPMLTFTRGVTSELLVYEPSTNQREVVGKATEVRHPRYLSPIELSRPSPRDEPYGDCRESIKSCGCYETPAGTILRRALMDLERLTLDGKVRALRDLFVTAELSKILYNGYWFGPE</sequence>
<feature type="signal peptide" evidence="9">
    <location>
        <begin position="1"/>
        <end position="21"/>
    </location>
</feature>
<reference evidence="11" key="1">
    <citation type="submission" date="2022-10" db="EMBL/GenBank/DDBJ databases">
        <title>Puccinia triticina Genome sequencing and assembly.</title>
        <authorList>
            <person name="Li C."/>
        </authorList>
    </citation>
    <scope>NUCLEOTIDE SEQUENCE</scope>
    <source>
        <strain evidence="11">Pt15</strain>
    </source>
</reference>
<dbReference type="PANTHER" id="PTHR11587:SF2">
    <property type="entry name" value="ARGININOSUCCINATE SYNTHASE"/>
    <property type="match status" value="1"/>
</dbReference>
<keyword evidence="7" id="KW-0067">ATP-binding</keyword>
<dbReference type="Proteomes" id="UP001164743">
    <property type="component" value="Chromosome 16A"/>
</dbReference>
<evidence type="ECO:0000256" key="1">
    <source>
        <dbReference type="ARBA" id="ARBA00004967"/>
    </source>
</evidence>
<dbReference type="EC" id="6.3.4.5" evidence="2"/>
<protein>
    <recommendedName>
        <fullName evidence="2">argininosuccinate synthase</fullName>
        <ecNumber evidence="2">6.3.4.5</ecNumber>
    </recommendedName>
</protein>
<keyword evidence="12" id="KW-1185">Reference proteome</keyword>
<feature type="region of interest" description="Disordered" evidence="8">
    <location>
        <begin position="66"/>
        <end position="93"/>
    </location>
</feature>
<evidence type="ECO:0000256" key="4">
    <source>
        <dbReference type="ARBA" id="ARBA00022598"/>
    </source>
</evidence>
<dbReference type="RefSeq" id="XP_053027973.1">
    <property type="nucleotide sequence ID" value="XM_053164005.1"/>
</dbReference>
<dbReference type="Pfam" id="PF20979">
    <property type="entry name" value="Arginosuc_syn_C"/>
    <property type="match status" value="1"/>
</dbReference>
<proteinExistence type="predicted"/>
<dbReference type="EMBL" id="CP110436">
    <property type="protein sequence ID" value="WAQ92418.1"/>
    <property type="molecule type" value="Genomic_DNA"/>
</dbReference>